<dbReference type="EMBL" id="HG670652">
    <property type="protein sequence ID" value="CDI77395.1"/>
    <property type="molecule type" value="Genomic_DNA"/>
</dbReference>
<feature type="non-terminal residue" evidence="2">
    <location>
        <position position="341"/>
    </location>
</feature>
<feature type="non-terminal residue" evidence="2">
    <location>
        <position position="1"/>
    </location>
</feature>
<feature type="region of interest" description="Disordered" evidence="1">
    <location>
        <begin position="53"/>
        <end position="82"/>
    </location>
</feature>
<evidence type="ECO:0000313" key="3">
    <source>
        <dbReference type="Proteomes" id="UP000018050"/>
    </source>
</evidence>
<sequence length="341" mass="38686">DDSNTFSEVAVLSKNWGSSLNTPKEEREDEGGPLAQRLQAQLAAAKQQLAAAKEQLATSETQRETLQDKLRTTEQERDKEKDKRITLEIQLERKKDNLVNEFMSQTDELEKTIARLKTELETEKRERKKHEEKLKQRVTELEDELEVVRAEARRGKALENLEEKLLEARSLGELLQSQKDEVELKLAAAEKKAEVAQLTLAQKDAEIDAKTFEVEALQEELEKARKNGGEAVAASPKQVEGDKEALVARIAALESELDDAMRLRKRLEKAQGVALSQLQLLQKQQEKVGDKEQQQQQQQINQLVKQNAELEATVKDLTESKDQLTKQLMQLFSKNEASPDA</sequence>
<dbReference type="OMA" id="ELPICRM"/>
<protein>
    <submittedName>
        <fullName evidence="2">Uncharacterized protein</fullName>
    </submittedName>
</protein>
<gene>
    <name evidence="2" type="ORF">EAH_00063790</name>
</gene>
<dbReference type="GeneID" id="25274449"/>
<dbReference type="OrthoDB" id="354617at2759"/>
<dbReference type="AlphaFoldDB" id="U6GB73"/>
<name>U6GB73_EIMAC</name>
<keyword evidence="3" id="KW-1185">Reference proteome</keyword>
<proteinExistence type="predicted"/>
<dbReference type="VEuPathDB" id="ToxoDB:EAH_00063790"/>
<accession>U6GB73</accession>
<organism evidence="2 3">
    <name type="scientific">Eimeria acervulina</name>
    <name type="common">Coccidian parasite</name>
    <dbReference type="NCBI Taxonomy" id="5801"/>
    <lineage>
        <taxon>Eukaryota</taxon>
        <taxon>Sar</taxon>
        <taxon>Alveolata</taxon>
        <taxon>Apicomplexa</taxon>
        <taxon>Conoidasida</taxon>
        <taxon>Coccidia</taxon>
        <taxon>Eucoccidiorida</taxon>
        <taxon>Eimeriorina</taxon>
        <taxon>Eimeriidae</taxon>
        <taxon>Eimeria</taxon>
    </lineage>
</organism>
<reference evidence="2" key="2">
    <citation type="submission" date="2013-10" db="EMBL/GenBank/DDBJ databases">
        <authorList>
            <person name="Aslett M."/>
        </authorList>
    </citation>
    <scope>NUCLEOTIDE SEQUENCE [LARGE SCALE GENOMIC DNA]</scope>
    <source>
        <strain evidence="2">Houghton</strain>
    </source>
</reference>
<feature type="compositionally biased region" description="Basic and acidic residues" evidence="1">
    <location>
        <begin position="61"/>
        <end position="82"/>
    </location>
</feature>
<dbReference type="Proteomes" id="UP000018050">
    <property type="component" value="Unassembled WGS sequence"/>
</dbReference>
<dbReference type="RefSeq" id="XP_013252237.1">
    <property type="nucleotide sequence ID" value="XM_013396783.1"/>
</dbReference>
<reference evidence="2" key="1">
    <citation type="submission" date="2013-10" db="EMBL/GenBank/DDBJ databases">
        <title>Genomic analysis of the causative agents of coccidiosis in chickens.</title>
        <authorList>
            <person name="Reid A.J."/>
            <person name="Blake D."/>
            <person name="Billington K."/>
            <person name="Browne H."/>
            <person name="Dunn M."/>
            <person name="Hung S."/>
            <person name="Kawahara F."/>
            <person name="Miranda-Saavedra D."/>
            <person name="Mourier T."/>
            <person name="Nagra H."/>
            <person name="Otto T.D."/>
            <person name="Rawlings N."/>
            <person name="Sanchez A."/>
            <person name="Sanders M."/>
            <person name="Subramaniam C."/>
            <person name="Tay Y."/>
            <person name="Dear P."/>
            <person name="Doerig C."/>
            <person name="Gruber A."/>
            <person name="Parkinson J."/>
            <person name="Shirley M."/>
            <person name="Wan K.L."/>
            <person name="Berriman M."/>
            <person name="Tomley F."/>
            <person name="Pain A."/>
        </authorList>
    </citation>
    <scope>NUCLEOTIDE SEQUENCE [LARGE SCALE GENOMIC DNA]</scope>
    <source>
        <strain evidence="2">Houghton</strain>
    </source>
</reference>
<evidence type="ECO:0000256" key="1">
    <source>
        <dbReference type="SAM" id="MobiDB-lite"/>
    </source>
</evidence>
<evidence type="ECO:0000313" key="2">
    <source>
        <dbReference type="EMBL" id="CDI77395.1"/>
    </source>
</evidence>